<dbReference type="Pfam" id="PF00646">
    <property type="entry name" value="F-box"/>
    <property type="match status" value="1"/>
</dbReference>
<dbReference type="Pfam" id="PF24758">
    <property type="entry name" value="LRR_At5g56370"/>
    <property type="match status" value="1"/>
</dbReference>
<dbReference type="Gramene" id="ESQ44969">
    <property type="protein sequence ID" value="ESQ44969"/>
    <property type="gene ID" value="EUTSA_v10010416mg"/>
</dbReference>
<protein>
    <recommendedName>
        <fullName evidence="1">FBD domain-containing protein</fullName>
    </recommendedName>
</protein>
<sequence>MDRISGLSDELLIKILLFVPTKVAVSTSILSKRWEYLWMWLPKLDYGPNHFSRSDCKRLRCFLDRNLPLHRAPVIESFRFKLYGSYIRPESIKLWVVLAISHCLRELEIIYESNRDKQTILPSNLYSCKSLVILKLDGTILLDVPRTVFLPSLKTLQLQDVKYFNDESIQRLLSNCPVLEALSVSLREEESMEELTIVSPSLQSLSIYIPHDLDILGIEIKTPSLTYLKLDDQNQDNLYCFIEEMPNLIEAYVDFNFTDIKSLIGSITSVKRLAICSQAMYDESFVFTQLEHLELCTCKEVSPDLLVRLLKDSSNLQGLDLFCIESHSFGNMVNWNKPSTVPKCILSSLQTFNFLEYIGAPKERDLVVYILQNALHLKTAAITSCKYDVPRFEMLKELALSSRASATCQLMFD</sequence>
<proteinExistence type="predicted"/>
<dbReference type="Gene3D" id="3.80.10.10">
    <property type="entry name" value="Ribonuclease Inhibitor"/>
    <property type="match status" value="1"/>
</dbReference>
<dbReference type="OrthoDB" id="594804at2759"/>
<dbReference type="EMBL" id="KI517435">
    <property type="protein sequence ID" value="ESQ44969.1"/>
    <property type="molecule type" value="Genomic_DNA"/>
</dbReference>
<dbReference type="PANTHER" id="PTHR31900">
    <property type="entry name" value="F-BOX/RNI SUPERFAMILY PROTEIN-RELATED"/>
    <property type="match status" value="1"/>
</dbReference>
<dbReference type="CDD" id="cd22160">
    <property type="entry name" value="F-box_AtFBL13-like"/>
    <property type="match status" value="1"/>
</dbReference>
<dbReference type="InterPro" id="IPR036047">
    <property type="entry name" value="F-box-like_dom_sf"/>
</dbReference>
<evidence type="ECO:0000259" key="1">
    <source>
        <dbReference type="SMART" id="SM00579"/>
    </source>
</evidence>
<dbReference type="InterPro" id="IPR050232">
    <property type="entry name" value="FBL13/AtMIF1-like"/>
</dbReference>
<evidence type="ECO:0000313" key="2">
    <source>
        <dbReference type="EMBL" id="ESQ44969.1"/>
    </source>
</evidence>
<dbReference type="InterPro" id="IPR053781">
    <property type="entry name" value="F-box_AtFBL13-like"/>
</dbReference>
<dbReference type="OMA" id="YCSESEW"/>
<dbReference type="PANTHER" id="PTHR31900:SF28">
    <property type="entry name" value="FBD DOMAIN-CONTAINING PROTEIN"/>
    <property type="match status" value="1"/>
</dbReference>
<evidence type="ECO:0000313" key="3">
    <source>
        <dbReference type="Proteomes" id="UP000030689"/>
    </source>
</evidence>
<feature type="domain" description="FBD" evidence="1">
    <location>
        <begin position="343"/>
        <end position="413"/>
    </location>
</feature>
<organism evidence="2 3">
    <name type="scientific">Eutrema salsugineum</name>
    <name type="common">Saltwater cress</name>
    <name type="synonym">Sisymbrium salsugineum</name>
    <dbReference type="NCBI Taxonomy" id="72664"/>
    <lineage>
        <taxon>Eukaryota</taxon>
        <taxon>Viridiplantae</taxon>
        <taxon>Streptophyta</taxon>
        <taxon>Embryophyta</taxon>
        <taxon>Tracheophyta</taxon>
        <taxon>Spermatophyta</taxon>
        <taxon>Magnoliopsida</taxon>
        <taxon>eudicotyledons</taxon>
        <taxon>Gunneridae</taxon>
        <taxon>Pentapetalae</taxon>
        <taxon>rosids</taxon>
        <taxon>malvids</taxon>
        <taxon>Brassicales</taxon>
        <taxon>Brassicaceae</taxon>
        <taxon>Eutremeae</taxon>
        <taxon>Eutrema</taxon>
    </lineage>
</organism>
<reference evidence="2 3" key="1">
    <citation type="journal article" date="2013" name="Front. Plant Sci.">
        <title>The Reference Genome of the Halophytic Plant Eutrema salsugineum.</title>
        <authorList>
            <person name="Yang R."/>
            <person name="Jarvis D.E."/>
            <person name="Chen H."/>
            <person name="Beilstein M.A."/>
            <person name="Grimwood J."/>
            <person name="Jenkins J."/>
            <person name="Shu S."/>
            <person name="Prochnik S."/>
            <person name="Xin M."/>
            <person name="Ma C."/>
            <person name="Schmutz J."/>
            <person name="Wing R.A."/>
            <person name="Mitchell-Olds T."/>
            <person name="Schumaker K.S."/>
            <person name="Wang X."/>
        </authorList>
    </citation>
    <scope>NUCLEOTIDE SEQUENCE [LARGE SCALE GENOMIC DNA]</scope>
</reference>
<dbReference type="SUPFAM" id="SSF52047">
    <property type="entry name" value="RNI-like"/>
    <property type="match status" value="1"/>
</dbReference>
<name>V4LMG5_EUTSA</name>
<dbReference type="InterPro" id="IPR055411">
    <property type="entry name" value="LRR_FXL15/At3g58940/PEG3-like"/>
</dbReference>
<dbReference type="Proteomes" id="UP000030689">
    <property type="component" value="Unassembled WGS sequence"/>
</dbReference>
<dbReference type="InterPro" id="IPR032675">
    <property type="entry name" value="LRR_dom_sf"/>
</dbReference>
<gene>
    <name evidence="2" type="ORF">EUTSA_v10010416mg</name>
</gene>
<dbReference type="SUPFAM" id="SSF81383">
    <property type="entry name" value="F-box domain"/>
    <property type="match status" value="1"/>
</dbReference>
<dbReference type="AlphaFoldDB" id="V4LMG5"/>
<dbReference type="InterPro" id="IPR006566">
    <property type="entry name" value="FBD"/>
</dbReference>
<dbReference type="InterPro" id="IPR001810">
    <property type="entry name" value="F-box_dom"/>
</dbReference>
<dbReference type="SMART" id="SM00579">
    <property type="entry name" value="FBD"/>
    <property type="match status" value="1"/>
</dbReference>
<accession>V4LMG5</accession>
<dbReference type="KEGG" id="eus:EUTSA_v10010416mg"/>
<keyword evidence="3" id="KW-1185">Reference proteome</keyword>
<dbReference type="STRING" id="72664.V4LMG5"/>
<dbReference type="Pfam" id="PF08387">
    <property type="entry name" value="FBD"/>
    <property type="match status" value="1"/>
</dbReference>